<evidence type="ECO:0000313" key="3">
    <source>
        <dbReference type="Proteomes" id="UP000677918"/>
    </source>
</evidence>
<protein>
    <recommendedName>
        <fullName evidence="1">SLH domain-containing protein</fullName>
    </recommendedName>
</protein>
<gene>
    <name evidence="2" type="ORF">XYCOK13_37140</name>
</gene>
<comment type="caution">
    <text evidence="2">The sequence shown here is derived from an EMBL/GenBank/DDBJ whole genome shotgun (WGS) entry which is preliminary data.</text>
</comment>
<dbReference type="RefSeq" id="WP_213413697.1">
    <property type="nucleotide sequence ID" value="NZ_BOVK01000061.1"/>
</dbReference>
<dbReference type="PROSITE" id="PS51272">
    <property type="entry name" value="SLH"/>
    <property type="match status" value="3"/>
</dbReference>
<dbReference type="InterPro" id="IPR001119">
    <property type="entry name" value="SLH_dom"/>
</dbReference>
<keyword evidence="3" id="KW-1185">Reference proteome</keyword>
<dbReference type="InterPro" id="IPR051465">
    <property type="entry name" value="Cell_Envelope_Struct_Comp"/>
</dbReference>
<organism evidence="2 3">
    <name type="scientific">Xylanibacillus composti</name>
    <dbReference type="NCBI Taxonomy" id="1572762"/>
    <lineage>
        <taxon>Bacteria</taxon>
        <taxon>Bacillati</taxon>
        <taxon>Bacillota</taxon>
        <taxon>Bacilli</taxon>
        <taxon>Bacillales</taxon>
        <taxon>Paenibacillaceae</taxon>
        <taxon>Xylanibacillus</taxon>
    </lineage>
</organism>
<dbReference type="Pfam" id="PF00395">
    <property type="entry name" value="SLH"/>
    <property type="match status" value="2"/>
</dbReference>
<dbReference type="EMBL" id="BOVK01000061">
    <property type="protein sequence ID" value="GIQ70890.1"/>
    <property type="molecule type" value="Genomic_DNA"/>
</dbReference>
<feature type="domain" description="SLH" evidence="1">
    <location>
        <begin position="1241"/>
        <end position="1304"/>
    </location>
</feature>
<dbReference type="Proteomes" id="UP000677918">
    <property type="component" value="Unassembled WGS sequence"/>
</dbReference>
<accession>A0A8J4M3H8</accession>
<proteinExistence type="predicted"/>
<name>A0A8J4M3H8_9BACL</name>
<evidence type="ECO:0000313" key="2">
    <source>
        <dbReference type="EMBL" id="GIQ70890.1"/>
    </source>
</evidence>
<sequence>MARKLIAVITVIAVALSIITVPADISEVEAAGSQAFHFPNESSSLSSARITTDEFVDMNGTINVQGNEVTYTIEQILDPSQPITPGNIGNSRENVSNNIFIDGNRISVFNLQLYSGVNRITFRGTQGYQEVVSTYYIEYRDGPVLYNLAASLDGNNFPLRENEPTVVYSQNTDGDASADISITGTAPNSRNVTVEVNGRSWTYPVNSSNNYQFFASPIRVEKGINIVTIKVSNASQVVETTREIAFYNGAVTFFDAKIFTDANSNDVPEPGENPVGLAIHPNYSVSSLANLKVNGRVIVPNASRYYNDLLHPDPDNYEIEYTIGTDTGTVIAQKIPGMSYTQNDDFFVFDYTIPLPSTLNFDQQYEVTLRGDNHVNIYLDLGNAREGTDPAELMFSLRNASQSYIYDINYIPNYQSPNTLPVPEGYFNGVSSRDIEGANIFNMPIGVEVLIGNPDGLAALDGDGNPTTHIAELVRISEVRDANGTVYTAPSTDYSYSANILPNDNERWPIVTRNVNGRDERFLRVILEITKLPSAGTHRLTFELNSGWQYADGTPGTGGVSAEKKNVSISLVYGPYVQFSGLFDEMRINDDTTQAQGDRMTRLINDTFKQFRGTLSNVSNTDQIRYVDNPPNSLRTVSFYINNTMIDLQAVDPAKPTEFIIRQTDEVRQRAFNALVSGENTFQFFFRTNNNTYERTYTVYLIPTNLPQIPVPNTDGVFPYSINASTPNPNDPNFVMTGGIYSTKEREMNVFGTFDFIDLGSNPQAKLDTMSTEVKEGYILRIVSGDQEYRWTLNDRFISGGTTVNEGGRTVNNLQVTYIPNGEYFTFRLTNQQIPQDGSTKIYNISVYNNGLGGPRATYRLEVNPTAIAYDVVRPKLPEKRIVNANFVELVVYAEGADSMLVGKEEAEKVNFDDVTRTYNGAFRYIVKDLKANRDNEIKFTIVRGEDQIQGSITVRYEPTTIPGAQYMEAFGSRHSAFNKSVELSFTRGTTLIRRDYNVPEEFKNQVFSGHDLLLAIANPEDGVVDRRDFENVPANFDQRVASFGARFRASFPERYMKASPVYWIDVGLADDPNTRQVFDPIKHGADPFQYSNSGIPSYDDRPANRELMPSNRGTLKLRYNADIRQASGRTVTVFRYNPVEKFWENLGGKVDTRNNTIEVPFDKFGYYVVGNLSYSFLDITQHHYARNYMEAILAKGIMNPISFNEFGADYYVTRGEFATMIVKALQFPLDYELGNLSFHDVLRIPPTPNSLWDYRHIETAARRGIIRGTEPRIFEPGSYLTREQAAFILATALNMKMDTNADKVKASLSKTFQDFSDATFAYYFQPAVDAIVKKGYIQGSPVDPTDPKAGRVFEPKARLTRADAAIIIAKVLADQKILPEIH</sequence>
<feature type="domain" description="SLH" evidence="1">
    <location>
        <begin position="1173"/>
        <end position="1236"/>
    </location>
</feature>
<reference evidence="2" key="1">
    <citation type="submission" date="2021-04" db="EMBL/GenBank/DDBJ databases">
        <title>Draft genome sequence of Xylanibacillus composti strain K13.</title>
        <authorList>
            <person name="Uke A."/>
            <person name="Chhe C."/>
            <person name="Baramee S."/>
            <person name="Kosugi A."/>
        </authorList>
    </citation>
    <scope>NUCLEOTIDE SEQUENCE</scope>
    <source>
        <strain evidence="2">K13</strain>
    </source>
</reference>
<feature type="domain" description="SLH" evidence="1">
    <location>
        <begin position="1312"/>
        <end position="1383"/>
    </location>
</feature>
<evidence type="ECO:0000259" key="1">
    <source>
        <dbReference type="PROSITE" id="PS51272"/>
    </source>
</evidence>
<dbReference type="PANTHER" id="PTHR43308">
    <property type="entry name" value="OUTER MEMBRANE PROTEIN ALPHA-RELATED"/>
    <property type="match status" value="1"/>
</dbReference>